<dbReference type="Proteomes" id="UP000260808">
    <property type="component" value="Unassembled WGS sequence"/>
</dbReference>
<dbReference type="Proteomes" id="UP000286137">
    <property type="component" value="Unassembled WGS sequence"/>
</dbReference>
<organism evidence="1 3">
    <name type="scientific">Mediterraneibacter gnavus</name>
    <name type="common">Ruminococcus gnavus</name>
    <dbReference type="NCBI Taxonomy" id="33038"/>
    <lineage>
        <taxon>Bacteria</taxon>
        <taxon>Bacillati</taxon>
        <taxon>Bacillota</taxon>
        <taxon>Clostridia</taxon>
        <taxon>Lachnospirales</taxon>
        <taxon>Lachnospiraceae</taxon>
        <taxon>Mediterraneibacter</taxon>
    </lineage>
</organism>
<dbReference type="EMBL" id="QRTJ01000011">
    <property type="protein sequence ID" value="RGQ68387.1"/>
    <property type="molecule type" value="Genomic_DNA"/>
</dbReference>
<comment type="caution">
    <text evidence="1">The sequence shown here is derived from an EMBL/GenBank/DDBJ whole genome shotgun (WGS) entry which is preliminary data.</text>
</comment>
<protein>
    <submittedName>
        <fullName evidence="1">Uncharacterized protein</fullName>
    </submittedName>
</protein>
<evidence type="ECO:0000313" key="2">
    <source>
        <dbReference type="EMBL" id="RGQ68387.1"/>
    </source>
</evidence>
<dbReference type="AlphaFoldDB" id="A0A3E4V8G0"/>
<accession>A0A3E4V8G0</accession>
<gene>
    <name evidence="2" type="ORF">DWY88_07420</name>
    <name evidence="1" type="ORF">DXC31_06675</name>
</gene>
<proteinExistence type="predicted"/>
<name>A0A3E4V8G0_MEDGN</name>
<evidence type="ECO:0000313" key="4">
    <source>
        <dbReference type="Proteomes" id="UP000286137"/>
    </source>
</evidence>
<evidence type="ECO:0000313" key="1">
    <source>
        <dbReference type="EMBL" id="RGM23563.1"/>
    </source>
</evidence>
<dbReference type="RefSeq" id="WP_118013549.1">
    <property type="nucleotide sequence ID" value="NZ_BAABXJ010000001.1"/>
</dbReference>
<reference evidence="3 4" key="1">
    <citation type="submission" date="2018-08" db="EMBL/GenBank/DDBJ databases">
        <title>A genome reference for cultivated species of the human gut microbiota.</title>
        <authorList>
            <person name="Zou Y."/>
            <person name="Xue W."/>
            <person name="Luo G."/>
        </authorList>
    </citation>
    <scope>NUCLEOTIDE SEQUENCE [LARGE SCALE GENOMIC DNA]</scope>
    <source>
        <strain evidence="2 4">AF27-4BH</strain>
        <strain evidence="1 3">TF01-20-2</strain>
    </source>
</reference>
<sequence>MSRQAHFLDPYQFQIEEMVKLGCSDEHICRVLEDITGKEVKKRVIANKRMWLRKMENKRKQYEPYKGEIKYMIENGLTIQNIYAAISRESGIDASIETFKNFLKDNDMLPESKKQETSVKDIFGNIANYMEFHEGWVRTSCRLNRAMSNPNRILMRRYLQ</sequence>
<dbReference type="EMBL" id="QSSX01000012">
    <property type="protein sequence ID" value="RGM23563.1"/>
    <property type="molecule type" value="Genomic_DNA"/>
</dbReference>
<evidence type="ECO:0000313" key="3">
    <source>
        <dbReference type="Proteomes" id="UP000260808"/>
    </source>
</evidence>